<dbReference type="AlphaFoldDB" id="A0A0F9UAH0"/>
<proteinExistence type="predicted"/>
<accession>A0A0F9UAH0</accession>
<evidence type="ECO:0000313" key="1">
    <source>
        <dbReference type="EMBL" id="KKN88654.1"/>
    </source>
</evidence>
<protein>
    <recommendedName>
        <fullName evidence="2">Terminase</fullName>
    </recommendedName>
</protein>
<name>A0A0F9UAH0_9ZZZZ</name>
<dbReference type="EMBL" id="LAZR01000126">
    <property type="protein sequence ID" value="KKN88654.1"/>
    <property type="molecule type" value="Genomic_DNA"/>
</dbReference>
<comment type="caution">
    <text evidence="1">The sequence shown here is derived from an EMBL/GenBank/DDBJ whole genome shotgun (WGS) entry which is preliminary data.</text>
</comment>
<sequence>MLVNTEEFRREAVYFQKHKRYDDGELGSPYWHDWWDEQQYRSLHGYEVGGVKVSGYFYWYLNFCPIWLVRASDYGVVTKNRPTNARKAGERVYTFPDFWDEDYRYFTSLDIAEYGITLEDYKKLPIDLELIEEEDNLSGGHHMTWLKPRGVGASFKGGALPARNYFCIRGSKSFCYAFETEYLTKDGIVNKFLDYREFVNEHALGFAKSSDFKKDTSKMHWRASYDNGDGKERGYKSEVMGVTLKDNTDKARGKRGKIIVIEEAGMFPGLLEVIKKGRPSVEEVDYNFGTIVVFGTGGSRKEGSKNVKVDKEANLAGLRALMYNPSTHNMLRFNNVYDPGMEGTDIGLFTSSIKNPQYKDKDGNSLTGPVKALREKERKVAAKSTEPLDLILEMSENPYNPSEALLETRSNPFISKGLLAHRNRVQGTGLFRSLPIVGRYEWIGKPRDKSVKFYKDDKLKPVWTYPHSQRVDNTGAILLYEEPVKIKGIIPPDLYILNVDAYRFAESTGVSLGAAYMIKVENNFTRDRGDILAASYVGRPPGSDGQEDFNHTIFKLAVAFNAKIAFENDEDGDIIGYAKRKNLTHMLQDEFQMAYDETLKPNTGSKRKFGVKISSGRNDTVKRQGDLFFKKWLYKVRWINEDGEEYFNYHTINDLGLLQELCQYNLIGNFDRVASMRVGMYFLQELLYEERTPTRPTENTDKDSLWNTRQFSNDSYSTETTHPCIAED</sequence>
<reference evidence="1" key="1">
    <citation type="journal article" date="2015" name="Nature">
        <title>Complex archaea that bridge the gap between prokaryotes and eukaryotes.</title>
        <authorList>
            <person name="Spang A."/>
            <person name="Saw J.H."/>
            <person name="Jorgensen S.L."/>
            <person name="Zaremba-Niedzwiedzka K."/>
            <person name="Martijn J."/>
            <person name="Lind A.E."/>
            <person name="van Eijk R."/>
            <person name="Schleper C."/>
            <person name="Guy L."/>
            <person name="Ettema T.J."/>
        </authorList>
    </citation>
    <scope>NUCLEOTIDE SEQUENCE</scope>
</reference>
<organism evidence="1">
    <name type="scientific">marine sediment metagenome</name>
    <dbReference type="NCBI Taxonomy" id="412755"/>
    <lineage>
        <taxon>unclassified sequences</taxon>
        <taxon>metagenomes</taxon>
        <taxon>ecological metagenomes</taxon>
    </lineage>
</organism>
<evidence type="ECO:0008006" key="2">
    <source>
        <dbReference type="Google" id="ProtNLM"/>
    </source>
</evidence>
<gene>
    <name evidence="1" type="ORF">LCGC14_0245450</name>
</gene>